<accession>A0A8S5T9L0</accession>
<reference evidence="1" key="1">
    <citation type="journal article" date="2021" name="Proc. Natl. Acad. Sci. U.S.A.">
        <title>A Catalog of Tens of Thousands of Viruses from Human Metagenomes Reveals Hidden Associations with Chronic Diseases.</title>
        <authorList>
            <person name="Tisza M.J."/>
            <person name="Buck C.B."/>
        </authorList>
    </citation>
    <scope>NUCLEOTIDE SEQUENCE</scope>
    <source>
        <strain evidence="1">Ct47y1</strain>
    </source>
</reference>
<protein>
    <submittedName>
        <fullName evidence="1">Uncharacterized protein</fullName>
    </submittedName>
</protein>
<evidence type="ECO:0000313" key="1">
    <source>
        <dbReference type="EMBL" id="DAF59824.1"/>
    </source>
</evidence>
<organism evidence="1">
    <name type="scientific">Siphoviridae sp. ct47y1</name>
    <dbReference type="NCBI Taxonomy" id="2827775"/>
    <lineage>
        <taxon>Viruses</taxon>
        <taxon>Duplodnaviria</taxon>
        <taxon>Heunggongvirae</taxon>
        <taxon>Uroviricota</taxon>
        <taxon>Caudoviricetes</taxon>
    </lineage>
</organism>
<dbReference type="EMBL" id="BK032777">
    <property type="protein sequence ID" value="DAF59824.1"/>
    <property type="molecule type" value="Genomic_DNA"/>
</dbReference>
<proteinExistence type="predicted"/>
<sequence length="88" mass="10318">MINIKLKRNKIMKTLTVGELIEKLKKMPKSANVFMLTDRTESNWDEENAKFIRVHGIEYVEKETVYPDDGFTDSVELNVLLEIEEDEI</sequence>
<name>A0A8S5T9L0_9CAUD</name>